<dbReference type="AlphaFoldDB" id="A0AAV8T0D4"/>
<name>A0AAV8T0D4_9ROSI</name>
<reference evidence="2 3" key="1">
    <citation type="submission" date="2021-09" db="EMBL/GenBank/DDBJ databases">
        <title>Genomic insights and catalytic innovation underlie evolution of tropane alkaloids biosynthesis.</title>
        <authorList>
            <person name="Wang Y.-J."/>
            <person name="Tian T."/>
            <person name="Huang J.-P."/>
            <person name="Huang S.-X."/>
        </authorList>
    </citation>
    <scope>NUCLEOTIDE SEQUENCE [LARGE SCALE GENOMIC DNA]</scope>
    <source>
        <strain evidence="2">KIB-2018</strain>
        <tissue evidence="2">Leaf</tissue>
    </source>
</reference>
<protein>
    <submittedName>
        <fullName evidence="2">Uncharacterized protein</fullName>
    </submittedName>
</protein>
<sequence>MKVFNLSARNQAKIALLVAVIILVLTLAAAKPGIGSGVFVAGWQRQERWGIIAKSNGGKARFLLQLHGVITAVAAGIPPAPDNMTGTVNKLDPLPLRGTSEIESTPQRYKRCKKTYEKEIVHP</sequence>
<accession>A0AAV8T0D4</accession>
<dbReference type="EMBL" id="JAIWQS010000007">
    <property type="protein sequence ID" value="KAJ8760197.1"/>
    <property type="molecule type" value="Genomic_DNA"/>
</dbReference>
<keyword evidence="3" id="KW-1185">Reference proteome</keyword>
<organism evidence="2 3">
    <name type="scientific">Erythroxylum novogranatense</name>
    <dbReference type="NCBI Taxonomy" id="1862640"/>
    <lineage>
        <taxon>Eukaryota</taxon>
        <taxon>Viridiplantae</taxon>
        <taxon>Streptophyta</taxon>
        <taxon>Embryophyta</taxon>
        <taxon>Tracheophyta</taxon>
        <taxon>Spermatophyta</taxon>
        <taxon>Magnoliopsida</taxon>
        <taxon>eudicotyledons</taxon>
        <taxon>Gunneridae</taxon>
        <taxon>Pentapetalae</taxon>
        <taxon>rosids</taxon>
        <taxon>fabids</taxon>
        <taxon>Malpighiales</taxon>
        <taxon>Erythroxylaceae</taxon>
        <taxon>Erythroxylum</taxon>
    </lineage>
</organism>
<evidence type="ECO:0000313" key="2">
    <source>
        <dbReference type="EMBL" id="KAJ8760197.1"/>
    </source>
</evidence>
<feature type="signal peptide" evidence="1">
    <location>
        <begin position="1"/>
        <end position="30"/>
    </location>
</feature>
<gene>
    <name evidence="2" type="ORF">K2173_011053</name>
</gene>
<keyword evidence="1" id="KW-0732">Signal</keyword>
<evidence type="ECO:0000256" key="1">
    <source>
        <dbReference type="SAM" id="SignalP"/>
    </source>
</evidence>
<proteinExistence type="predicted"/>
<feature type="chain" id="PRO_5043485325" evidence="1">
    <location>
        <begin position="31"/>
        <end position="123"/>
    </location>
</feature>
<evidence type="ECO:0000313" key="3">
    <source>
        <dbReference type="Proteomes" id="UP001159364"/>
    </source>
</evidence>
<dbReference type="Proteomes" id="UP001159364">
    <property type="component" value="Linkage Group LG07"/>
</dbReference>
<comment type="caution">
    <text evidence="2">The sequence shown here is derived from an EMBL/GenBank/DDBJ whole genome shotgun (WGS) entry which is preliminary data.</text>
</comment>